<keyword evidence="2" id="KW-1185">Reference proteome</keyword>
<sequence>MNGMKGSLNSRLDRPPTRSLFVFTEKSVLNLVLTLDFRVCRYTDIMLGCIVLGEENAFPVDYDTSKT</sequence>
<evidence type="ECO:0000313" key="2">
    <source>
        <dbReference type="Proteomes" id="UP001153678"/>
    </source>
</evidence>
<dbReference type="AlphaFoldDB" id="A0A9W4T9S6"/>
<gene>
    <name evidence="1" type="ORF">FWILDA_LOCUS17882</name>
</gene>
<organism evidence="1 2">
    <name type="scientific">Funneliformis geosporum</name>
    <dbReference type="NCBI Taxonomy" id="1117311"/>
    <lineage>
        <taxon>Eukaryota</taxon>
        <taxon>Fungi</taxon>
        <taxon>Fungi incertae sedis</taxon>
        <taxon>Mucoromycota</taxon>
        <taxon>Glomeromycotina</taxon>
        <taxon>Glomeromycetes</taxon>
        <taxon>Glomerales</taxon>
        <taxon>Glomeraceae</taxon>
        <taxon>Funneliformis</taxon>
    </lineage>
</organism>
<proteinExistence type="predicted"/>
<feature type="non-terminal residue" evidence="1">
    <location>
        <position position="67"/>
    </location>
</feature>
<protein>
    <submittedName>
        <fullName evidence="1">9107_t:CDS:1</fullName>
    </submittedName>
</protein>
<dbReference type="Proteomes" id="UP001153678">
    <property type="component" value="Unassembled WGS sequence"/>
</dbReference>
<accession>A0A9W4T9S6</accession>
<comment type="caution">
    <text evidence="1">The sequence shown here is derived from an EMBL/GenBank/DDBJ whole genome shotgun (WGS) entry which is preliminary data.</text>
</comment>
<dbReference type="EMBL" id="CAMKVN010015502">
    <property type="protein sequence ID" value="CAI2197050.1"/>
    <property type="molecule type" value="Genomic_DNA"/>
</dbReference>
<dbReference type="OrthoDB" id="2442959at2759"/>
<name>A0A9W4T9S6_9GLOM</name>
<reference evidence="1" key="1">
    <citation type="submission" date="2022-08" db="EMBL/GenBank/DDBJ databases">
        <authorList>
            <person name="Kallberg Y."/>
            <person name="Tangrot J."/>
            <person name="Rosling A."/>
        </authorList>
    </citation>
    <scope>NUCLEOTIDE SEQUENCE</scope>
    <source>
        <strain evidence="1">Wild A</strain>
    </source>
</reference>
<evidence type="ECO:0000313" key="1">
    <source>
        <dbReference type="EMBL" id="CAI2197050.1"/>
    </source>
</evidence>